<evidence type="ECO:0000256" key="1">
    <source>
        <dbReference type="SAM" id="Phobius"/>
    </source>
</evidence>
<evidence type="ECO:0000313" key="2">
    <source>
        <dbReference type="EMBL" id="AXF54749.1"/>
    </source>
</evidence>
<dbReference type="Proteomes" id="UP000252100">
    <property type="component" value="Chromosome"/>
</dbReference>
<keyword evidence="3" id="KW-1185">Reference proteome</keyword>
<feature type="transmembrane region" description="Helical" evidence="1">
    <location>
        <begin position="41"/>
        <end position="59"/>
    </location>
</feature>
<dbReference type="AlphaFoldDB" id="A0A345BUW8"/>
<dbReference type="KEGG" id="rue:DT065_01075"/>
<keyword evidence="1" id="KW-1133">Transmembrane helix</keyword>
<keyword evidence="1" id="KW-0472">Membrane</keyword>
<proteinExistence type="predicted"/>
<organism evidence="2 3">
    <name type="scientific">Salicibibacter kimchii</name>
    <dbReference type="NCBI Taxonomy" id="2099786"/>
    <lineage>
        <taxon>Bacteria</taxon>
        <taxon>Bacillati</taxon>
        <taxon>Bacillota</taxon>
        <taxon>Bacilli</taxon>
        <taxon>Bacillales</taxon>
        <taxon>Bacillaceae</taxon>
        <taxon>Salicibibacter</taxon>
    </lineage>
</organism>
<reference evidence="2 3" key="1">
    <citation type="journal article" date="2018" name="J. Microbiol.">
        <title>Salicibibacter kimchii gen. nov., sp. nov., a moderately halophilic and alkalitolerant bacterium in the family Bacillaceae, isolated from kimchi.</title>
        <authorList>
            <person name="Jang J.Y."/>
            <person name="Oh Y.J."/>
            <person name="Lim S.K."/>
            <person name="Park H.K."/>
            <person name="Lee C."/>
            <person name="Kim J.Y."/>
            <person name="Lee M.A."/>
            <person name="Choi H.J."/>
        </authorList>
    </citation>
    <scope>NUCLEOTIDE SEQUENCE [LARGE SCALE GENOMIC DNA]</scope>
    <source>
        <strain evidence="2 3">NKC1-1</strain>
    </source>
</reference>
<evidence type="ECO:0000313" key="3">
    <source>
        <dbReference type="Proteomes" id="UP000252100"/>
    </source>
</evidence>
<dbReference type="EMBL" id="CP031092">
    <property type="protein sequence ID" value="AXF54749.1"/>
    <property type="molecule type" value="Genomic_DNA"/>
</dbReference>
<feature type="transmembrane region" description="Helical" evidence="1">
    <location>
        <begin position="7"/>
        <end position="29"/>
    </location>
</feature>
<sequence length="80" mass="9362">MLRLNKFWDIMMILGGIYLGVFITLVFVTPEILNDLGEGNLLFFVGSVTLMFLGFLGAYRRKTEDKKLTFKRYDKFLLKM</sequence>
<accession>A0A345BUW8</accession>
<name>A0A345BUW8_9BACI</name>
<protein>
    <submittedName>
        <fullName evidence="2">Uncharacterized protein</fullName>
    </submittedName>
</protein>
<gene>
    <name evidence="2" type="ORF">DT065_01075</name>
</gene>
<keyword evidence="1" id="KW-0812">Transmembrane</keyword>